<accession>A0A0D9P6B4</accession>
<dbReference type="AlphaFoldDB" id="A0A0D9P6B4"/>
<dbReference type="Proteomes" id="UP000054544">
    <property type="component" value="Unassembled WGS sequence"/>
</dbReference>
<feature type="compositionally biased region" description="Basic and acidic residues" evidence="1">
    <location>
        <begin position="1"/>
        <end position="12"/>
    </location>
</feature>
<proteinExistence type="predicted"/>
<evidence type="ECO:0000313" key="3">
    <source>
        <dbReference type="Proteomes" id="UP000054544"/>
    </source>
</evidence>
<sequence>MARHSADLRTEEYSELGPPPPESRMQLSLSGSREVRVSRSENAEVDIMRCPAWYDQRRHNHGRPSLWARLLKGMRQETTDVQAYFSDTSPRDIAPADHANVASEQAETPYVHVFQPHHTFGLISSVEEKGTMPQRSSLCSTGVP</sequence>
<protein>
    <submittedName>
        <fullName evidence="2">Uncharacterized protein</fullName>
    </submittedName>
</protein>
<reference evidence="3" key="1">
    <citation type="journal article" date="2014" name="BMC Genomics">
        <title>The genome sequence of the biocontrol fungus Metarhizium anisopliae and comparative genomics of Metarhizium species.</title>
        <authorList>
            <person name="Pattemore J.A."/>
            <person name="Hane J.K."/>
            <person name="Williams A.H."/>
            <person name="Wilson B.A."/>
            <person name="Stodart B.J."/>
            <person name="Ash G.J."/>
        </authorList>
    </citation>
    <scope>NUCLEOTIDE SEQUENCE [LARGE SCALE GENOMIC DNA]</scope>
    <source>
        <strain evidence="3">BRIP 53293</strain>
    </source>
</reference>
<dbReference type="EMBL" id="KE384725">
    <property type="protein sequence ID" value="KJK81621.1"/>
    <property type="molecule type" value="Genomic_DNA"/>
</dbReference>
<gene>
    <name evidence="2" type="ORF">H634G_02881</name>
</gene>
<evidence type="ECO:0000256" key="1">
    <source>
        <dbReference type="SAM" id="MobiDB-lite"/>
    </source>
</evidence>
<organism evidence="2 3">
    <name type="scientific">Metarhizium anisopliae BRIP 53293</name>
    <dbReference type="NCBI Taxonomy" id="1291518"/>
    <lineage>
        <taxon>Eukaryota</taxon>
        <taxon>Fungi</taxon>
        <taxon>Dikarya</taxon>
        <taxon>Ascomycota</taxon>
        <taxon>Pezizomycotina</taxon>
        <taxon>Sordariomycetes</taxon>
        <taxon>Hypocreomycetidae</taxon>
        <taxon>Hypocreales</taxon>
        <taxon>Clavicipitaceae</taxon>
        <taxon>Metarhizium</taxon>
    </lineage>
</organism>
<name>A0A0D9P6B4_METAN</name>
<evidence type="ECO:0000313" key="2">
    <source>
        <dbReference type="EMBL" id="KJK81621.1"/>
    </source>
</evidence>
<keyword evidence="3" id="KW-1185">Reference proteome</keyword>
<feature type="region of interest" description="Disordered" evidence="1">
    <location>
        <begin position="1"/>
        <end position="40"/>
    </location>
</feature>